<protein>
    <recommendedName>
        <fullName evidence="3">rRNA N-glycosylase</fullName>
        <ecNumber evidence="3">3.2.2.22</ecNumber>
    </recommendedName>
    <alternativeName>
        <fullName evidence="8">rRNA N-glycosidase</fullName>
    </alternativeName>
</protein>
<evidence type="ECO:0000256" key="7">
    <source>
        <dbReference type="ARBA" id="ARBA00023193"/>
    </source>
</evidence>
<dbReference type="GO" id="GO:0017148">
    <property type="term" value="P:negative regulation of translation"/>
    <property type="evidence" value="ECO:0007669"/>
    <property type="project" value="UniProtKB-KW"/>
</dbReference>
<dbReference type="InterPro" id="IPR001574">
    <property type="entry name" value="Ribosome_inactivat_prot"/>
</dbReference>
<dbReference type="InterPro" id="IPR016138">
    <property type="entry name" value="Ribosome_inactivat_prot_sub1"/>
</dbReference>
<dbReference type="GO" id="GO:0006952">
    <property type="term" value="P:defense response"/>
    <property type="evidence" value="ECO:0007669"/>
    <property type="project" value="UniProtKB-KW"/>
</dbReference>
<comment type="caution">
    <text evidence="10">The sequence shown here is derived from an EMBL/GenBank/DDBJ whole genome shotgun (WGS) entry which is preliminary data.</text>
</comment>
<keyword evidence="11" id="KW-1185">Reference proteome</keyword>
<evidence type="ECO:0000256" key="2">
    <source>
        <dbReference type="ARBA" id="ARBA00008544"/>
    </source>
</evidence>
<dbReference type="Proteomes" id="UP000518752">
    <property type="component" value="Unassembled WGS sequence"/>
</dbReference>
<dbReference type="PRINTS" id="PR00396">
    <property type="entry name" value="SHIGARICIN"/>
</dbReference>
<feature type="domain" description="DUF6598" evidence="9">
    <location>
        <begin position="281"/>
        <end position="522"/>
    </location>
</feature>
<dbReference type="SUPFAM" id="SSF56371">
    <property type="entry name" value="Ribosome inactivating proteins (RIP)"/>
    <property type="match status" value="1"/>
</dbReference>
<dbReference type="InterPro" id="IPR036041">
    <property type="entry name" value="Ribosome-inact_prot_sf"/>
</dbReference>
<evidence type="ECO:0000256" key="1">
    <source>
        <dbReference type="ARBA" id="ARBA00000237"/>
    </source>
</evidence>
<reference evidence="10 11" key="1">
    <citation type="journal article" date="2020" name="ISME J.">
        <title>Uncovering the hidden diversity of litter-decomposition mechanisms in mushroom-forming fungi.</title>
        <authorList>
            <person name="Floudas D."/>
            <person name="Bentzer J."/>
            <person name="Ahren D."/>
            <person name="Johansson T."/>
            <person name="Persson P."/>
            <person name="Tunlid A."/>
        </authorList>
    </citation>
    <scope>NUCLEOTIDE SEQUENCE [LARGE SCALE GENOMIC DNA]</scope>
    <source>
        <strain evidence="10 11">CBS 406.79</strain>
    </source>
</reference>
<dbReference type="GO" id="GO:0030598">
    <property type="term" value="F:rRNA N-glycosylase activity"/>
    <property type="evidence" value="ECO:0007669"/>
    <property type="project" value="UniProtKB-EC"/>
</dbReference>
<evidence type="ECO:0000256" key="5">
    <source>
        <dbReference type="ARBA" id="ARBA00022801"/>
    </source>
</evidence>
<evidence type="ECO:0000313" key="10">
    <source>
        <dbReference type="EMBL" id="KAF5387227.1"/>
    </source>
</evidence>
<evidence type="ECO:0000259" key="9">
    <source>
        <dbReference type="Pfam" id="PF20241"/>
    </source>
</evidence>
<name>A0A8H5HPS8_9AGAR</name>
<accession>A0A8H5HPS8</accession>
<dbReference type="EC" id="3.2.2.22" evidence="3"/>
<dbReference type="EMBL" id="JAACJN010000034">
    <property type="protein sequence ID" value="KAF5387227.1"/>
    <property type="molecule type" value="Genomic_DNA"/>
</dbReference>
<evidence type="ECO:0000256" key="3">
    <source>
        <dbReference type="ARBA" id="ARBA00012001"/>
    </source>
</evidence>
<dbReference type="OrthoDB" id="4927890at2759"/>
<keyword evidence="5" id="KW-0378">Hydrolase</keyword>
<dbReference type="PANTHER" id="PTHR33453:SF9">
    <property type="entry name" value="ALBUMIN B-32"/>
    <property type="match status" value="1"/>
</dbReference>
<dbReference type="Pfam" id="PF20241">
    <property type="entry name" value="DUF6598"/>
    <property type="match status" value="1"/>
</dbReference>
<evidence type="ECO:0000256" key="8">
    <source>
        <dbReference type="ARBA" id="ARBA00030788"/>
    </source>
</evidence>
<comment type="similarity">
    <text evidence="2">Belongs to the ribosome-inactivating protein family. Type 1 RIP subfamily.</text>
</comment>
<sequence>MVKFVVSLTVTEDLDGAYNYEELIKDLRNRLRVPGQDVLGVPVLPADGLNMDFFDVVLTYTDDSTVNHTIHVRLRTDNLYLVGYRPDNSDTWFEVGNEGTGTVLINEPRRRTEVLPFGANYRGLQNYADQAMRDLPLNFYQIANAIQTLAENTATAKNKARAVLTLIVILAEATRFTRISDFVSGYWLSDQAEKLGINYEALLRVWSLLSSAIQRAQNAGQVFTFQNDTGIIGDDNIEEAIGVLGIMHLACSSGPGSGPGPSGSRRPRRSAAPVYVQGQPLLEIFYVLLGNNISSQESGQLKLYGTISVTDGIGASDIWNHDKTKSIDIKPGEYISLEGPNRPLHAADTLYIDVDLQNSNTSHSIAKGTIPFNPFDYYSLTEYHVATTRRISGDYGSVTVSYMAMADGLFAQIAVVIITGDGDETEVYGDIDANNGHGQSRLFLRPREDYVEVKTRASIPLLRSIVAVPTEDTLTVNVNIKDWNLILSDTQIAWGSAQFQPLYMRSESKRIKGAGGEVEVQVTWL</sequence>
<evidence type="ECO:0000313" key="11">
    <source>
        <dbReference type="Proteomes" id="UP000518752"/>
    </source>
</evidence>
<dbReference type="PANTHER" id="PTHR33453">
    <property type="match status" value="1"/>
</dbReference>
<keyword evidence="6" id="KW-0611">Plant defense</keyword>
<dbReference type="InterPro" id="IPR017989">
    <property type="entry name" value="Ribosome_inactivat_1/2"/>
</dbReference>
<dbReference type="AlphaFoldDB" id="A0A8H5HPS8"/>
<dbReference type="Pfam" id="PF00161">
    <property type="entry name" value="RIP"/>
    <property type="match status" value="1"/>
</dbReference>
<evidence type="ECO:0000256" key="4">
    <source>
        <dbReference type="ARBA" id="ARBA00022656"/>
    </source>
</evidence>
<proteinExistence type="inferred from homology"/>
<evidence type="ECO:0000256" key="6">
    <source>
        <dbReference type="ARBA" id="ARBA00022821"/>
    </source>
</evidence>
<keyword evidence="7" id="KW-0652">Protein synthesis inhibitor</keyword>
<dbReference type="PROSITE" id="PS00275">
    <property type="entry name" value="SHIGA_RICIN"/>
    <property type="match status" value="1"/>
</dbReference>
<dbReference type="Gene3D" id="3.40.420.10">
    <property type="entry name" value="Ricin (A subunit), domain 1"/>
    <property type="match status" value="1"/>
</dbReference>
<comment type="catalytic activity">
    <reaction evidence="1">
        <text>Endohydrolysis of the N-glycosidic bond at one specific adenosine on the 28S rRNA.</text>
        <dbReference type="EC" id="3.2.2.22"/>
    </reaction>
</comment>
<dbReference type="InterPro" id="IPR017988">
    <property type="entry name" value="Ribosome_inactivat_prot_CS"/>
</dbReference>
<gene>
    <name evidence="10" type="ORF">D9757_006812</name>
</gene>
<dbReference type="InterPro" id="IPR046533">
    <property type="entry name" value="DUF6598"/>
</dbReference>
<organism evidence="10 11">
    <name type="scientific">Collybiopsis confluens</name>
    <dbReference type="NCBI Taxonomy" id="2823264"/>
    <lineage>
        <taxon>Eukaryota</taxon>
        <taxon>Fungi</taxon>
        <taxon>Dikarya</taxon>
        <taxon>Basidiomycota</taxon>
        <taxon>Agaricomycotina</taxon>
        <taxon>Agaricomycetes</taxon>
        <taxon>Agaricomycetidae</taxon>
        <taxon>Agaricales</taxon>
        <taxon>Marasmiineae</taxon>
        <taxon>Omphalotaceae</taxon>
        <taxon>Collybiopsis</taxon>
    </lineage>
</organism>
<dbReference type="GO" id="GO:0090729">
    <property type="term" value="F:toxin activity"/>
    <property type="evidence" value="ECO:0007669"/>
    <property type="project" value="UniProtKB-KW"/>
</dbReference>
<keyword evidence="4" id="KW-0800">Toxin</keyword>